<evidence type="ECO:0000313" key="4">
    <source>
        <dbReference type="Proteomes" id="UP000632222"/>
    </source>
</evidence>
<proteinExistence type="predicted"/>
<sequence>MKKTLLSSLTLALLVSACSTTPLPHSEHNRSAKFKSLGRVELDLGTSGGIQKQALTFGNPQVQFKGISSNVYDVNGWRYFVATYAIRNASGNGTPDPNARTNITLVAAETANTMANTAIRKLRRADDVLVDPALAKQMFPMTAVDANLSPIPSKASFQALTQAEVDAILPATLSDGVLNLFPYGYVVDNVAGGRTLPGNPLTDQYDGTFTMAWKTPLQTPIENTPRKFSFIAEVLQDTETRVTEALDEQTADSNLLVTRANTAGATLVNILPGSTFTALPTRTICKIPLASGFNPPYLVNQTSSFSKPLPPTSSKANQNTTVKAVFNCADHNFTLNPLGSQFLIFGSFTGKRLTDGNPFNSGTLTQLPDGSWQYTPSATAGFKPGEEVEATINWTNAASAFVLRFRIGTGAQGAAGYDTVKRYATNSQSPVNITLGDVNNDGNLDLLVGYSGTNASSVSVLLGYGNGVFDARQEINTGTRPFGLQLHDFNGDGNLDIATANSTNTVSILLGNGNGTFQTKTDYATGNNPLAVTAGDLTGDGKPDLVVSNFQSGSNSISVLLNTGNGTFQAKTDYTTGTQPYHVTLADMNNDGRLDAVTANYGSSTTSVLLGNGDGTFQAKTDYATAANAREVAVGDVNGDNKTDVVVVSSTTSKVSVLLGNGDGTLQSKVDYTVAGLGGAVKLGDFDGNGNLDIITAHTNTGNVSILNGNGDGTFQTKVDTAVDPALRGLALGDINNDTKLDFAVVSLLNNRVSIFPKK</sequence>
<evidence type="ECO:0000256" key="2">
    <source>
        <dbReference type="SAM" id="SignalP"/>
    </source>
</evidence>
<evidence type="ECO:0000313" key="3">
    <source>
        <dbReference type="EMBL" id="GGJ47958.1"/>
    </source>
</evidence>
<dbReference type="PANTHER" id="PTHR46580">
    <property type="entry name" value="SENSOR KINASE-RELATED"/>
    <property type="match status" value="1"/>
</dbReference>
<evidence type="ECO:0000256" key="1">
    <source>
        <dbReference type="ARBA" id="ARBA00022729"/>
    </source>
</evidence>
<gene>
    <name evidence="3" type="ORF">GCM10008938_37480</name>
</gene>
<dbReference type="InterPro" id="IPR013517">
    <property type="entry name" value="FG-GAP"/>
</dbReference>
<feature type="chain" id="PRO_5046298002" description="VCBS repeat-containing protein" evidence="2">
    <location>
        <begin position="18"/>
        <end position="759"/>
    </location>
</feature>
<dbReference type="PROSITE" id="PS51257">
    <property type="entry name" value="PROKAR_LIPOPROTEIN"/>
    <property type="match status" value="1"/>
</dbReference>
<dbReference type="SUPFAM" id="SSF69318">
    <property type="entry name" value="Integrin alpha N-terminal domain"/>
    <property type="match status" value="1"/>
</dbReference>
<dbReference type="Pfam" id="PF13517">
    <property type="entry name" value="FG-GAP_3"/>
    <property type="match status" value="3"/>
</dbReference>
<protein>
    <recommendedName>
        <fullName evidence="5">VCBS repeat-containing protein</fullName>
    </recommendedName>
</protein>
<evidence type="ECO:0008006" key="5">
    <source>
        <dbReference type="Google" id="ProtNLM"/>
    </source>
</evidence>
<name>A0ABQ2D7R1_9DEIO</name>
<feature type="signal peptide" evidence="2">
    <location>
        <begin position="1"/>
        <end position="17"/>
    </location>
</feature>
<keyword evidence="4" id="KW-1185">Reference proteome</keyword>
<dbReference type="InterPro" id="IPR028994">
    <property type="entry name" value="Integrin_alpha_N"/>
</dbReference>
<organism evidence="3 4">
    <name type="scientific">Deinococcus roseus</name>
    <dbReference type="NCBI Taxonomy" id="392414"/>
    <lineage>
        <taxon>Bacteria</taxon>
        <taxon>Thermotogati</taxon>
        <taxon>Deinococcota</taxon>
        <taxon>Deinococci</taxon>
        <taxon>Deinococcales</taxon>
        <taxon>Deinococcaceae</taxon>
        <taxon>Deinococcus</taxon>
    </lineage>
</organism>
<dbReference type="EMBL" id="BMOD01000018">
    <property type="protein sequence ID" value="GGJ47958.1"/>
    <property type="molecule type" value="Genomic_DNA"/>
</dbReference>
<comment type="caution">
    <text evidence="3">The sequence shown here is derived from an EMBL/GenBank/DDBJ whole genome shotgun (WGS) entry which is preliminary data.</text>
</comment>
<dbReference type="Proteomes" id="UP000632222">
    <property type="component" value="Unassembled WGS sequence"/>
</dbReference>
<keyword evidence="1 2" id="KW-0732">Signal</keyword>
<dbReference type="Gene3D" id="2.30.30.100">
    <property type="match status" value="6"/>
</dbReference>
<accession>A0ABQ2D7R1</accession>
<reference evidence="4" key="1">
    <citation type="journal article" date="2019" name="Int. J. Syst. Evol. Microbiol.">
        <title>The Global Catalogue of Microorganisms (GCM) 10K type strain sequencing project: providing services to taxonomists for standard genome sequencing and annotation.</title>
        <authorList>
            <consortium name="The Broad Institute Genomics Platform"/>
            <consortium name="The Broad Institute Genome Sequencing Center for Infectious Disease"/>
            <person name="Wu L."/>
            <person name="Ma J."/>
        </authorList>
    </citation>
    <scope>NUCLEOTIDE SEQUENCE [LARGE SCALE GENOMIC DNA]</scope>
    <source>
        <strain evidence="4">JCM 14370</strain>
    </source>
</reference>
<dbReference type="RefSeq" id="WP_189005309.1">
    <property type="nucleotide sequence ID" value="NZ_BMOD01000018.1"/>
</dbReference>